<accession>A0A381XXF3</accession>
<organism evidence="1">
    <name type="scientific">marine metagenome</name>
    <dbReference type="NCBI Taxonomy" id="408172"/>
    <lineage>
        <taxon>unclassified sequences</taxon>
        <taxon>metagenomes</taxon>
        <taxon>ecological metagenomes</taxon>
    </lineage>
</organism>
<name>A0A381XXF3_9ZZZZ</name>
<evidence type="ECO:0000313" key="1">
    <source>
        <dbReference type="EMBL" id="SVA69449.1"/>
    </source>
</evidence>
<dbReference type="AlphaFoldDB" id="A0A381XXF3"/>
<dbReference type="EMBL" id="UINC01016731">
    <property type="protein sequence ID" value="SVA69449.1"/>
    <property type="molecule type" value="Genomic_DNA"/>
</dbReference>
<reference evidence="1" key="1">
    <citation type="submission" date="2018-05" db="EMBL/GenBank/DDBJ databases">
        <authorList>
            <person name="Lanie J.A."/>
            <person name="Ng W.-L."/>
            <person name="Kazmierczak K.M."/>
            <person name="Andrzejewski T.M."/>
            <person name="Davidsen T.M."/>
            <person name="Wayne K.J."/>
            <person name="Tettelin H."/>
            <person name="Glass J.I."/>
            <person name="Rusch D."/>
            <person name="Podicherti R."/>
            <person name="Tsui H.-C.T."/>
            <person name="Winkler M.E."/>
        </authorList>
    </citation>
    <scope>NUCLEOTIDE SEQUENCE</scope>
</reference>
<sequence>MIDKYAKEECFFKTTAIGSVYIDPSLWANWRAVSTKSTGHQS</sequence>
<protein>
    <submittedName>
        <fullName evidence="1">Uncharacterized protein</fullName>
    </submittedName>
</protein>
<proteinExistence type="predicted"/>
<gene>
    <name evidence="1" type="ORF">METZ01_LOCUS122303</name>
</gene>